<evidence type="ECO:0000256" key="2">
    <source>
        <dbReference type="ARBA" id="ARBA00023002"/>
    </source>
</evidence>
<dbReference type="InterPro" id="IPR020904">
    <property type="entry name" value="Sc_DH/Rdtase_CS"/>
</dbReference>
<keyword evidence="2 4" id="KW-0560">Oxidoreductase</keyword>
<dbReference type="CDD" id="cd05374">
    <property type="entry name" value="17beta-HSD-like_SDR_c"/>
    <property type="match status" value="1"/>
</dbReference>
<dbReference type="PANTHER" id="PTHR43976">
    <property type="entry name" value="SHORT CHAIN DEHYDROGENASE"/>
    <property type="match status" value="1"/>
</dbReference>
<comment type="similarity">
    <text evidence="1 3">Belongs to the short-chain dehydrogenases/reductases (SDR) family.</text>
</comment>
<dbReference type="SUPFAM" id="SSF51735">
    <property type="entry name" value="NAD(P)-binding Rossmann-fold domains"/>
    <property type="match status" value="1"/>
</dbReference>
<protein>
    <submittedName>
        <fullName evidence="4">Putative oxidoreductase</fullName>
        <ecNumber evidence="4">1.-.-.-</ecNumber>
    </submittedName>
</protein>
<dbReference type="GO" id="GO:0016491">
    <property type="term" value="F:oxidoreductase activity"/>
    <property type="evidence" value="ECO:0007669"/>
    <property type="project" value="UniProtKB-KW"/>
</dbReference>
<name>A0A418SHB0_9RHOB</name>
<organism evidence="4 5">
    <name type="scientific">Pseudooceanicola algae</name>
    <dbReference type="NCBI Taxonomy" id="1537215"/>
    <lineage>
        <taxon>Bacteria</taxon>
        <taxon>Pseudomonadati</taxon>
        <taxon>Pseudomonadota</taxon>
        <taxon>Alphaproteobacteria</taxon>
        <taxon>Rhodobacterales</taxon>
        <taxon>Paracoccaceae</taxon>
        <taxon>Pseudooceanicola</taxon>
    </lineage>
</organism>
<gene>
    <name evidence="4" type="ORF">PSAL_016770</name>
</gene>
<proteinExistence type="inferred from homology"/>
<dbReference type="OrthoDB" id="9793825at2"/>
<dbReference type="PROSITE" id="PS00061">
    <property type="entry name" value="ADH_SHORT"/>
    <property type="match status" value="1"/>
</dbReference>
<dbReference type="Gene3D" id="3.40.50.720">
    <property type="entry name" value="NAD(P)-binding Rossmann-like Domain"/>
    <property type="match status" value="1"/>
</dbReference>
<dbReference type="PRINTS" id="PR00081">
    <property type="entry name" value="GDHRDH"/>
</dbReference>
<evidence type="ECO:0000313" key="5">
    <source>
        <dbReference type="Proteomes" id="UP000283786"/>
    </source>
</evidence>
<dbReference type="Proteomes" id="UP000283786">
    <property type="component" value="Chromosome"/>
</dbReference>
<dbReference type="KEGG" id="palw:PSAL_016770"/>
<dbReference type="EC" id="1.-.-.-" evidence="4"/>
<dbReference type="Pfam" id="PF00106">
    <property type="entry name" value="adh_short"/>
    <property type="match status" value="1"/>
</dbReference>
<evidence type="ECO:0000256" key="3">
    <source>
        <dbReference type="RuleBase" id="RU000363"/>
    </source>
</evidence>
<dbReference type="InterPro" id="IPR036291">
    <property type="entry name" value="NAD(P)-bd_dom_sf"/>
</dbReference>
<keyword evidence="5" id="KW-1185">Reference proteome</keyword>
<dbReference type="EMBL" id="CP060436">
    <property type="protein sequence ID" value="QPM90439.1"/>
    <property type="molecule type" value="Genomic_DNA"/>
</dbReference>
<dbReference type="PRINTS" id="PR00080">
    <property type="entry name" value="SDRFAMILY"/>
</dbReference>
<dbReference type="RefSeq" id="WP_119838973.1">
    <property type="nucleotide sequence ID" value="NZ_CP060436.1"/>
</dbReference>
<accession>A0A418SHB0</accession>
<reference evidence="4 5" key="1">
    <citation type="submission" date="2020-08" db="EMBL/GenBank/DDBJ databases">
        <title>Genome sequence of Rhodobacteraceae bacterium Lw-13e.</title>
        <authorList>
            <person name="Poehlein A."/>
            <person name="Wolter L."/>
            <person name="Daniel R."/>
            <person name="Brinkhoff T."/>
        </authorList>
    </citation>
    <scope>NUCLEOTIDE SEQUENCE [LARGE SCALE GENOMIC DNA]</scope>
    <source>
        <strain evidence="4 5">Lw-13e</strain>
    </source>
</reference>
<evidence type="ECO:0000256" key="1">
    <source>
        <dbReference type="ARBA" id="ARBA00006484"/>
    </source>
</evidence>
<dbReference type="AlphaFoldDB" id="A0A418SHB0"/>
<dbReference type="PANTHER" id="PTHR43976:SF16">
    <property type="entry name" value="SHORT-CHAIN DEHYDROGENASE_REDUCTASE FAMILY PROTEIN"/>
    <property type="match status" value="1"/>
</dbReference>
<dbReference type="InterPro" id="IPR051911">
    <property type="entry name" value="SDR_oxidoreductase"/>
</dbReference>
<evidence type="ECO:0000313" key="4">
    <source>
        <dbReference type="EMBL" id="QPM90439.1"/>
    </source>
</evidence>
<dbReference type="InterPro" id="IPR002347">
    <property type="entry name" value="SDR_fam"/>
</dbReference>
<sequence>MKTVLITGCSSGFGLETARHFLERDWRVIATMRSPRADLLPASDRLTVPPLDVTDPDSIARLVDGVGQVDALVNNAGIGLMGAVEATPPETMRQIFETNTFGTMALTRALLPQFREAGAGTIVNVTSSVTITPLPLLAIYTASKAAVAAYSDCLALEMAQFGVSVRLVLPGRSSTRFAENARPLMQGLVPDSYADFAQRTFGAMAGAVSPTRPEDVVSAIWRAVTDPDCPAHQPAGEDAVAALEGTAT</sequence>